<dbReference type="SMART" id="SM00564">
    <property type="entry name" value="PQQ"/>
    <property type="match status" value="6"/>
</dbReference>
<evidence type="ECO:0000256" key="1">
    <source>
        <dbReference type="SAM" id="MobiDB-lite"/>
    </source>
</evidence>
<reference evidence="3 4" key="1">
    <citation type="submission" date="2020-03" db="EMBL/GenBank/DDBJ databases">
        <title>Genome sequence of strain Massilia sp. TW-1.</title>
        <authorList>
            <person name="Chaudhary D.K."/>
        </authorList>
    </citation>
    <scope>NUCLEOTIDE SEQUENCE [LARGE SCALE GENOMIC DNA]</scope>
    <source>
        <strain evidence="3 4">TW-1</strain>
    </source>
</reference>
<dbReference type="PANTHER" id="PTHR34512:SF30">
    <property type="entry name" value="OUTER MEMBRANE PROTEIN ASSEMBLY FACTOR BAMB"/>
    <property type="match status" value="1"/>
</dbReference>
<feature type="compositionally biased region" description="Gly residues" evidence="1">
    <location>
        <begin position="26"/>
        <end position="38"/>
    </location>
</feature>
<dbReference type="Gene3D" id="2.130.10.10">
    <property type="entry name" value="YVTN repeat-like/Quinoprotein amine dehydrogenase"/>
    <property type="match status" value="1"/>
</dbReference>
<organism evidence="3 4">
    <name type="scientific">Telluria antibiotica</name>
    <dbReference type="NCBI Taxonomy" id="2717319"/>
    <lineage>
        <taxon>Bacteria</taxon>
        <taxon>Pseudomonadati</taxon>
        <taxon>Pseudomonadota</taxon>
        <taxon>Betaproteobacteria</taxon>
        <taxon>Burkholderiales</taxon>
        <taxon>Oxalobacteraceae</taxon>
        <taxon>Telluria group</taxon>
        <taxon>Telluria</taxon>
    </lineage>
</organism>
<evidence type="ECO:0000259" key="2">
    <source>
        <dbReference type="Pfam" id="PF13360"/>
    </source>
</evidence>
<keyword evidence="4" id="KW-1185">Reference proteome</keyword>
<comment type="caution">
    <text evidence="3">The sequence shown here is derived from an EMBL/GenBank/DDBJ whole genome shotgun (WGS) entry which is preliminary data.</text>
</comment>
<dbReference type="Gene3D" id="2.40.128.630">
    <property type="match status" value="1"/>
</dbReference>
<name>A0ABX0PFY0_9BURK</name>
<proteinExistence type="predicted"/>
<gene>
    <name evidence="3" type="ORF">HAV22_17195</name>
</gene>
<dbReference type="Proteomes" id="UP000716322">
    <property type="component" value="Unassembled WGS sequence"/>
</dbReference>
<dbReference type="InterPro" id="IPR011047">
    <property type="entry name" value="Quinoprotein_ADH-like_sf"/>
</dbReference>
<dbReference type="EMBL" id="JAAQOM010000010">
    <property type="protein sequence ID" value="NIA55374.1"/>
    <property type="molecule type" value="Genomic_DNA"/>
</dbReference>
<sequence length="545" mass="56407">MELTLLGRTAIGLACLALTACGGGSDGGSTGSNGGSTGGTPPPPPVAAAPEVKLLSGGVTRYAAQSAPVAFDVQIKPSFTPAGTLVVTASDKAGVIGQQVGVTAGTDGSYVLSLATVTDTPPGHYTGDITLKLCADQACATPQTVPSMTVPYDVTVLGSGTAWPGDHLTALTPWTDVPDWSNFQGNAAHTGYVPVEIKPEQLLPRWKMGALSQASNYYSAYTATLVAADGIFYAAGNNQLKARKEYDGSTVWSYDVSTMASPSVNPPAVANGIVYMGAGQQPTTVFGFDAASGAVRFRAPVGSQWGFGSMTAVAVDDAAYTNGTYGGLYGISAAGEPMFVANVSQNALSIPAVDASAAYLFDGTLQVIDRKTGKLLSSARDGSNAYTFQMGGAPVLGAPGSLFVARYGNASTYGGTNGNELLRFNIAKSYVDWRIPGNYSLTPAYAAGVVYAPNTNPYRVEARGETDGALQWSWTPPQAAEVSWVAEPLVTKNLLFVSTNVATYAIDLRSHKTVWSYPAAGKLALTRSGILYIQNADALVAFNVK</sequence>
<feature type="domain" description="Pyrrolo-quinoline quinone repeat" evidence="2">
    <location>
        <begin position="362"/>
        <end position="519"/>
    </location>
</feature>
<dbReference type="InterPro" id="IPR015943">
    <property type="entry name" value="WD40/YVTN_repeat-like_dom_sf"/>
</dbReference>
<feature type="domain" description="Pyrrolo-quinoline quinone repeat" evidence="2">
    <location>
        <begin position="222"/>
        <end position="334"/>
    </location>
</feature>
<evidence type="ECO:0000313" key="4">
    <source>
        <dbReference type="Proteomes" id="UP000716322"/>
    </source>
</evidence>
<dbReference type="InterPro" id="IPR018391">
    <property type="entry name" value="PQQ_b-propeller_rpt"/>
</dbReference>
<dbReference type="RefSeq" id="WP_166860648.1">
    <property type="nucleotide sequence ID" value="NZ_JAAQOM010000010.1"/>
</dbReference>
<accession>A0ABX0PFY0</accession>
<dbReference type="InterPro" id="IPR002372">
    <property type="entry name" value="PQQ_rpt_dom"/>
</dbReference>
<protein>
    <submittedName>
        <fullName evidence="3">PQQ-binding-like beta-propeller repeat protein</fullName>
    </submittedName>
</protein>
<evidence type="ECO:0000313" key="3">
    <source>
        <dbReference type="EMBL" id="NIA55374.1"/>
    </source>
</evidence>
<feature type="region of interest" description="Disordered" evidence="1">
    <location>
        <begin position="26"/>
        <end position="47"/>
    </location>
</feature>
<dbReference type="Pfam" id="PF13360">
    <property type="entry name" value="PQQ_2"/>
    <property type="match status" value="2"/>
</dbReference>
<dbReference type="PANTHER" id="PTHR34512">
    <property type="entry name" value="CELL SURFACE PROTEIN"/>
    <property type="match status" value="1"/>
</dbReference>
<dbReference type="SUPFAM" id="SSF50998">
    <property type="entry name" value="Quinoprotein alcohol dehydrogenase-like"/>
    <property type="match status" value="1"/>
</dbReference>